<dbReference type="RefSeq" id="WP_051456960.1">
    <property type="nucleotide sequence ID" value="NZ_AODH01000031.1"/>
</dbReference>
<feature type="domain" description="Threonine/Serine exporter ThrE" evidence="9">
    <location>
        <begin position="8"/>
        <end position="134"/>
    </location>
</feature>
<keyword evidence="3" id="KW-0997">Cell inner membrane</keyword>
<dbReference type="AlphaFoldDB" id="W7D1A6"/>
<keyword evidence="6 8" id="KW-0472">Membrane</keyword>
<comment type="subcellular location">
    <subcellularLocation>
        <location evidence="1">Cell membrane</location>
        <topology evidence="1">Multi-pass membrane protein</topology>
    </subcellularLocation>
</comment>
<gene>
    <name evidence="10" type="ORF">BCAMP_08070</name>
</gene>
<keyword evidence="4 8" id="KW-0812">Transmembrane</keyword>
<keyword evidence="5 8" id="KW-1133">Transmembrane helix</keyword>
<dbReference type="Pfam" id="PF12821">
    <property type="entry name" value="ThrE_2"/>
    <property type="match status" value="1"/>
</dbReference>
<organism evidence="10 11">
    <name type="scientific">Brochothrix campestris FSL F6-1037</name>
    <dbReference type="NCBI Taxonomy" id="1265861"/>
    <lineage>
        <taxon>Bacteria</taxon>
        <taxon>Bacillati</taxon>
        <taxon>Bacillota</taxon>
        <taxon>Bacilli</taxon>
        <taxon>Bacillales</taxon>
        <taxon>Listeriaceae</taxon>
        <taxon>Brochothrix</taxon>
    </lineage>
</organism>
<accession>W7D1A6</accession>
<comment type="similarity">
    <text evidence="7">Belongs to the ThrE exporter (TC 2.A.79) family.</text>
</comment>
<dbReference type="Proteomes" id="UP000019243">
    <property type="component" value="Unassembled WGS sequence"/>
</dbReference>
<evidence type="ECO:0000313" key="10">
    <source>
        <dbReference type="EMBL" id="EUJ39093.1"/>
    </source>
</evidence>
<evidence type="ECO:0000256" key="5">
    <source>
        <dbReference type="ARBA" id="ARBA00022989"/>
    </source>
</evidence>
<evidence type="ECO:0000256" key="1">
    <source>
        <dbReference type="ARBA" id="ARBA00004651"/>
    </source>
</evidence>
<evidence type="ECO:0000313" key="11">
    <source>
        <dbReference type="Proteomes" id="UP000019243"/>
    </source>
</evidence>
<feature type="transmembrane region" description="Helical" evidence="8">
    <location>
        <begin position="108"/>
        <end position="131"/>
    </location>
</feature>
<name>W7D1A6_9LIST</name>
<evidence type="ECO:0000256" key="6">
    <source>
        <dbReference type="ARBA" id="ARBA00023136"/>
    </source>
</evidence>
<dbReference type="PANTHER" id="PTHR34390:SF1">
    <property type="entry name" value="SUCCINATE TRANSPORTER SUBUNIT YJJB-RELATED"/>
    <property type="match status" value="1"/>
</dbReference>
<dbReference type="InterPro" id="IPR050539">
    <property type="entry name" value="ThrE_Dicarb/AminoAcid_Exp"/>
</dbReference>
<dbReference type="STRING" id="1265861.BCAMP_08070"/>
<dbReference type="OrthoDB" id="9810047at2"/>
<dbReference type="InterPro" id="IPR024528">
    <property type="entry name" value="ThrE_2"/>
</dbReference>
<evidence type="ECO:0000256" key="2">
    <source>
        <dbReference type="ARBA" id="ARBA00022475"/>
    </source>
</evidence>
<evidence type="ECO:0000256" key="8">
    <source>
        <dbReference type="SAM" id="Phobius"/>
    </source>
</evidence>
<protein>
    <recommendedName>
        <fullName evidence="9">Threonine/Serine exporter ThrE domain-containing protein</fullName>
    </recommendedName>
</protein>
<dbReference type="PANTHER" id="PTHR34390">
    <property type="entry name" value="UPF0442 PROTEIN YJJB-RELATED"/>
    <property type="match status" value="1"/>
</dbReference>
<dbReference type="EMBL" id="AODH01000031">
    <property type="protein sequence ID" value="EUJ39093.1"/>
    <property type="molecule type" value="Genomic_DNA"/>
</dbReference>
<evidence type="ECO:0000256" key="7">
    <source>
        <dbReference type="ARBA" id="ARBA00034125"/>
    </source>
</evidence>
<feature type="transmembrane region" description="Helical" evidence="8">
    <location>
        <begin position="6"/>
        <end position="22"/>
    </location>
</feature>
<feature type="transmembrane region" description="Helical" evidence="8">
    <location>
        <begin position="54"/>
        <end position="72"/>
    </location>
</feature>
<comment type="caution">
    <text evidence="10">The sequence shown here is derived from an EMBL/GenBank/DDBJ whole genome shotgun (WGS) entry which is preliminary data.</text>
</comment>
<proteinExistence type="inferred from homology"/>
<evidence type="ECO:0000256" key="3">
    <source>
        <dbReference type="ARBA" id="ARBA00022519"/>
    </source>
</evidence>
<evidence type="ECO:0000259" key="9">
    <source>
        <dbReference type="Pfam" id="PF12821"/>
    </source>
</evidence>
<feature type="transmembrane region" description="Helical" evidence="8">
    <location>
        <begin position="79"/>
        <end position="96"/>
    </location>
</feature>
<sequence length="148" mass="15960">MLTYLLHIAICFVSVATFGVLLNVPARAFIACGVIGAVCWAVFEAFTFMGIGKIMATLIASFAVAIASDRMARKMKMPMIIFNMPGIVPLVPGFIAMSAVREYVNGDYIAAISHTVHVGMVAGAIAIGLMLSEVFNTNIRRFIVRREG</sequence>
<evidence type="ECO:0000256" key="4">
    <source>
        <dbReference type="ARBA" id="ARBA00022692"/>
    </source>
</evidence>
<keyword evidence="11" id="KW-1185">Reference proteome</keyword>
<reference evidence="10 11" key="1">
    <citation type="submission" date="2012-12" db="EMBL/GenBank/DDBJ databases">
        <title>Novel taxa of Listeriaceae from agricultural environments in the United States.</title>
        <authorList>
            <person name="den Bakker H.C."/>
            <person name="Allred A."/>
            <person name="Warchocki S."/>
            <person name="Wright E.M."/>
            <person name="Burrell A."/>
            <person name="Nightingale K.K."/>
            <person name="Kephart D."/>
            <person name="Wiedmann M."/>
        </authorList>
    </citation>
    <scope>NUCLEOTIDE SEQUENCE [LARGE SCALE GENOMIC DNA]</scope>
    <source>
        <strain evidence="10 11">FSL F6-1037</strain>
    </source>
</reference>
<dbReference type="GO" id="GO:0005886">
    <property type="term" value="C:plasma membrane"/>
    <property type="evidence" value="ECO:0007669"/>
    <property type="project" value="UniProtKB-SubCell"/>
</dbReference>
<keyword evidence="2" id="KW-1003">Cell membrane</keyword>
<dbReference type="GO" id="GO:0015744">
    <property type="term" value="P:succinate transport"/>
    <property type="evidence" value="ECO:0007669"/>
    <property type="project" value="TreeGrafter"/>
</dbReference>